<dbReference type="Pfam" id="PF09335">
    <property type="entry name" value="VTT_dom"/>
    <property type="match status" value="1"/>
</dbReference>
<evidence type="ECO:0000256" key="5">
    <source>
        <dbReference type="ARBA" id="ARBA00022989"/>
    </source>
</evidence>
<evidence type="ECO:0000256" key="1">
    <source>
        <dbReference type="ARBA" id="ARBA00004651"/>
    </source>
</evidence>
<feature type="transmembrane region" description="Helical" evidence="7">
    <location>
        <begin position="133"/>
        <end position="154"/>
    </location>
</feature>
<feature type="domain" description="VTT" evidence="8">
    <location>
        <begin position="30"/>
        <end position="156"/>
    </location>
</feature>
<dbReference type="RefSeq" id="WP_230501353.1">
    <property type="nucleotide sequence ID" value="NZ_CAKJTJ010000010.1"/>
</dbReference>
<dbReference type="Proteomes" id="UP000789833">
    <property type="component" value="Unassembled WGS sequence"/>
</dbReference>
<sequence>MFEEFILTILHAFKSLSYFGVVLALTFEFIPAELVLPLVGYWVYQGDLNLILAISAGSIGGVTGPLTLYALGRFGGRPLVEKFGKYLFIREKDLVASEKFFDKYGPIIAFLGRFIPGVRTVISVPCGIAKMNVWVFSLYTFLAMVPITAIYVYIGYTLGPHWTDAASLIAVYLKPIGIVILVVLTFFFLWKYRSKLRKR</sequence>
<keyword evidence="5 7" id="KW-1133">Transmembrane helix</keyword>
<name>A0ABM8YNB6_9BACI</name>
<evidence type="ECO:0000259" key="8">
    <source>
        <dbReference type="Pfam" id="PF09335"/>
    </source>
</evidence>
<evidence type="ECO:0000256" key="4">
    <source>
        <dbReference type="ARBA" id="ARBA00022692"/>
    </source>
</evidence>
<evidence type="ECO:0000256" key="3">
    <source>
        <dbReference type="ARBA" id="ARBA00022475"/>
    </source>
</evidence>
<comment type="subcellular location">
    <subcellularLocation>
        <location evidence="1">Cell membrane</location>
        <topology evidence="1">Multi-pass membrane protein</topology>
    </subcellularLocation>
</comment>
<evidence type="ECO:0000256" key="2">
    <source>
        <dbReference type="ARBA" id="ARBA00010792"/>
    </source>
</evidence>
<keyword evidence="4 7" id="KW-0812">Transmembrane</keyword>
<proteinExistence type="inferred from homology"/>
<comment type="caution">
    <text evidence="9">The sequence shown here is derived from an EMBL/GenBank/DDBJ whole genome shotgun (WGS) entry which is preliminary data.</text>
</comment>
<protein>
    <recommendedName>
        <fullName evidence="8">VTT domain-containing protein</fullName>
    </recommendedName>
</protein>
<evidence type="ECO:0000256" key="6">
    <source>
        <dbReference type="ARBA" id="ARBA00023136"/>
    </source>
</evidence>
<organism evidence="9 10">
    <name type="scientific">Sutcliffiella rhizosphaerae</name>
    <dbReference type="NCBI Taxonomy" id="2880967"/>
    <lineage>
        <taxon>Bacteria</taxon>
        <taxon>Bacillati</taxon>
        <taxon>Bacillota</taxon>
        <taxon>Bacilli</taxon>
        <taxon>Bacillales</taxon>
        <taxon>Bacillaceae</taxon>
        <taxon>Sutcliffiella</taxon>
    </lineage>
</organism>
<dbReference type="EMBL" id="CAKJTJ010000010">
    <property type="protein sequence ID" value="CAG9621462.1"/>
    <property type="molecule type" value="Genomic_DNA"/>
</dbReference>
<dbReference type="InterPro" id="IPR032816">
    <property type="entry name" value="VTT_dom"/>
</dbReference>
<evidence type="ECO:0000313" key="10">
    <source>
        <dbReference type="Proteomes" id="UP000789833"/>
    </source>
</evidence>
<keyword evidence="3" id="KW-1003">Cell membrane</keyword>
<keyword evidence="10" id="KW-1185">Reference proteome</keyword>
<feature type="transmembrane region" description="Helical" evidence="7">
    <location>
        <begin position="50"/>
        <end position="72"/>
    </location>
</feature>
<evidence type="ECO:0000313" key="9">
    <source>
        <dbReference type="EMBL" id="CAG9621462.1"/>
    </source>
</evidence>
<keyword evidence="6 7" id="KW-0472">Membrane</keyword>
<reference evidence="9 10" key="1">
    <citation type="submission" date="2021-10" db="EMBL/GenBank/DDBJ databases">
        <authorList>
            <person name="Criscuolo A."/>
        </authorList>
    </citation>
    <scope>NUCLEOTIDE SEQUENCE [LARGE SCALE GENOMIC DNA]</scope>
    <source>
        <strain evidence="10">CIP 111883</strain>
    </source>
</reference>
<evidence type="ECO:0000256" key="7">
    <source>
        <dbReference type="SAM" id="Phobius"/>
    </source>
</evidence>
<dbReference type="InterPro" id="IPR051311">
    <property type="entry name" value="DedA_domain"/>
</dbReference>
<dbReference type="PANTHER" id="PTHR42709">
    <property type="entry name" value="ALKALINE PHOSPHATASE LIKE PROTEIN"/>
    <property type="match status" value="1"/>
</dbReference>
<gene>
    <name evidence="9" type="ORF">BACCIP111883_02235</name>
</gene>
<feature type="transmembrane region" description="Helical" evidence="7">
    <location>
        <begin position="21"/>
        <end position="44"/>
    </location>
</feature>
<dbReference type="PANTHER" id="PTHR42709:SF6">
    <property type="entry name" value="UNDECAPRENYL PHOSPHATE TRANSPORTER A"/>
    <property type="match status" value="1"/>
</dbReference>
<comment type="similarity">
    <text evidence="2">Belongs to the DedA family.</text>
</comment>
<accession>A0ABM8YNB6</accession>
<feature type="transmembrane region" description="Helical" evidence="7">
    <location>
        <begin position="166"/>
        <end position="190"/>
    </location>
</feature>